<comment type="similarity">
    <text evidence="1">Belongs to the sulfur carrier protein TusA family.</text>
</comment>
<dbReference type="Pfam" id="PF01206">
    <property type="entry name" value="TusA"/>
    <property type="match status" value="1"/>
</dbReference>
<dbReference type="SUPFAM" id="SSF64307">
    <property type="entry name" value="SirA-like"/>
    <property type="match status" value="1"/>
</dbReference>
<proteinExistence type="inferred from homology"/>
<dbReference type="PANTHER" id="PTHR33279">
    <property type="entry name" value="SULFUR CARRIER PROTEIN YEDF-RELATED"/>
    <property type="match status" value="1"/>
</dbReference>
<dbReference type="PANTHER" id="PTHR33279:SF2">
    <property type="entry name" value="SULFUR CARRIER PROTEIN TUSA"/>
    <property type="match status" value="1"/>
</dbReference>
<evidence type="ECO:0000256" key="1">
    <source>
        <dbReference type="ARBA" id="ARBA00008984"/>
    </source>
</evidence>
<dbReference type="AlphaFoldDB" id="A0A4D6YA27"/>
<reference evidence="4 5" key="1">
    <citation type="submission" date="2018-12" db="EMBL/GenBank/DDBJ databases">
        <authorList>
            <person name="Chong R.A."/>
        </authorList>
    </citation>
    <scope>NUCLEOTIDE SEQUENCE [LARGE SCALE GENOMIC DNA]</scope>
    <source>
        <strain evidence="4 5">Tca</strain>
    </source>
</reference>
<sequence>MKINQIKILNLLGLKCPIPIMQLKNKIRTMKKKEKLIVLSDDIYSKREIMLFCNCMGHNIIQITYKKKIIKYYIERQ</sequence>
<keyword evidence="2" id="KW-0819">tRNA processing</keyword>
<gene>
    <name evidence="4" type="ORF">D9V80_01740</name>
</gene>
<feature type="domain" description="UPF0033" evidence="3">
    <location>
        <begin position="7"/>
        <end position="76"/>
    </location>
</feature>
<evidence type="ECO:0000313" key="4">
    <source>
        <dbReference type="EMBL" id="QCI26866.1"/>
    </source>
</evidence>
<dbReference type="InterPro" id="IPR036868">
    <property type="entry name" value="TusA-like_sf"/>
</dbReference>
<name>A0A4D6YA27_9GAMM</name>
<accession>A0A4D6YA27</accession>
<evidence type="ECO:0000259" key="3">
    <source>
        <dbReference type="Pfam" id="PF01206"/>
    </source>
</evidence>
<keyword evidence="5" id="KW-1185">Reference proteome</keyword>
<dbReference type="Proteomes" id="UP000298782">
    <property type="component" value="Chromosome"/>
</dbReference>
<keyword evidence="4" id="KW-0808">Transferase</keyword>
<organism evidence="4 5">
    <name type="scientific">Buchnera aphidicola</name>
    <name type="common">Thelaxes californica</name>
    <dbReference type="NCBI Taxonomy" id="1315998"/>
    <lineage>
        <taxon>Bacteria</taxon>
        <taxon>Pseudomonadati</taxon>
        <taxon>Pseudomonadota</taxon>
        <taxon>Gammaproteobacteria</taxon>
        <taxon>Enterobacterales</taxon>
        <taxon>Erwiniaceae</taxon>
        <taxon>Buchnera</taxon>
    </lineage>
</organism>
<dbReference type="Gene3D" id="3.30.110.40">
    <property type="entry name" value="TusA-like domain"/>
    <property type="match status" value="1"/>
</dbReference>
<protein>
    <submittedName>
        <fullName evidence="4">Sulfurtransferase TusA</fullName>
    </submittedName>
</protein>
<reference evidence="4 5" key="2">
    <citation type="submission" date="2019-05" db="EMBL/GenBank/DDBJ databases">
        <title>Genome evolution of the obligate endosymbiont Buchnera aphidicola.</title>
        <authorList>
            <person name="Moran N.A."/>
        </authorList>
    </citation>
    <scope>NUCLEOTIDE SEQUENCE [LARGE SCALE GENOMIC DNA]</scope>
    <source>
        <strain evidence="4 5">Tca</strain>
    </source>
</reference>
<evidence type="ECO:0000256" key="2">
    <source>
        <dbReference type="ARBA" id="ARBA00022694"/>
    </source>
</evidence>
<evidence type="ECO:0000313" key="5">
    <source>
        <dbReference type="Proteomes" id="UP000298782"/>
    </source>
</evidence>
<dbReference type="InterPro" id="IPR001455">
    <property type="entry name" value="TusA-like"/>
</dbReference>
<dbReference type="OrthoDB" id="9797352at2"/>
<dbReference type="GO" id="GO:0008033">
    <property type="term" value="P:tRNA processing"/>
    <property type="evidence" value="ECO:0007669"/>
    <property type="project" value="UniProtKB-KW"/>
</dbReference>
<dbReference type="GO" id="GO:0016740">
    <property type="term" value="F:transferase activity"/>
    <property type="evidence" value="ECO:0007669"/>
    <property type="project" value="UniProtKB-KW"/>
</dbReference>
<dbReference type="RefSeq" id="WP_158353632.1">
    <property type="nucleotide sequence ID" value="NZ_CP034852.1"/>
</dbReference>
<dbReference type="EMBL" id="CP034852">
    <property type="protein sequence ID" value="QCI26866.1"/>
    <property type="molecule type" value="Genomic_DNA"/>
</dbReference>